<dbReference type="AlphaFoldDB" id="A0A4D6MYX1"/>
<keyword evidence="1" id="KW-0812">Transmembrane</keyword>
<accession>A0A4D6MYX1</accession>
<protein>
    <submittedName>
        <fullName evidence="2">Uncharacterized protein</fullName>
    </submittedName>
</protein>
<keyword evidence="1" id="KW-1133">Transmembrane helix</keyword>
<evidence type="ECO:0000313" key="2">
    <source>
        <dbReference type="EMBL" id="QCE06228.1"/>
    </source>
</evidence>
<feature type="transmembrane region" description="Helical" evidence="1">
    <location>
        <begin position="49"/>
        <end position="72"/>
    </location>
</feature>
<proteinExistence type="predicted"/>
<dbReference type="PANTHER" id="PTHR35410">
    <property type="entry name" value="EXPRESSED PROTEIN"/>
    <property type="match status" value="1"/>
</dbReference>
<dbReference type="Proteomes" id="UP000501690">
    <property type="component" value="Linkage Group LG9"/>
</dbReference>
<keyword evidence="3" id="KW-1185">Reference proteome</keyword>
<dbReference type="PANTHER" id="PTHR35410:SF1">
    <property type="entry name" value="EXPRESSED PROTEIN"/>
    <property type="match status" value="1"/>
</dbReference>
<sequence length="104" mass="12034">MGTAEEVVEIESLEKSLLEENDGDAEAVLYAASFREMEQRFVKYQTVQWVLYSLLLILAWGIGFLMLLYLPVRRFILRKDIRSRTLYLTPNAIVYKALSLSLSL</sequence>
<reference evidence="2 3" key="1">
    <citation type="submission" date="2019-04" db="EMBL/GenBank/DDBJ databases">
        <title>An improved genome assembly and genetic linkage map for asparagus bean, Vigna unguiculata ssp. sesquipedialis.</title>
        <authorList>
            <person name="Xia Q."/>
            <person name="Zhang R."/>
            <person name="Dong Y."/>
        </authorList>
    </citation>
    <scope>NUCLEOTIDE SEQUENCE [LARGE SCALE GENOMIC DNA]</scope>
    <source>
        <tissue evidence="2">Leaf</tissue>
    </source>
</reference>
<organism evidence="2 3">
    <name type="scientific">Vigna unguiculata</name>
    <name type="common">Cowpea</name>
    <dbReference type="NCBI Taxonomy" id="3917"/>
    <lineage>
        <taxon>Eukaryota</taxon>
        <taxon>Viridiplantae</taxon>
        <taxon>Streptophyta</taxon>
        <taxon>Embryophyta</taxon>
        <taxon>Tracheophyta</taxon>
        <taxon>Spermatophyta</taxon>
        <taxon>Magnoliopsida</taxon>
        <taxon>eudicotyledons</taxon>
        <taxon>Gunneridae</taxon>
        <taxon>Pentapetalae</taxon>
        <taxon>rosids</taxon>
        <taxon>fabids</taxon>
        <taxon>Fabales</taxon>
        <taxon>Fabaceae</taxon>
        <taxon>Papilionoideae</taxon>
        <taxon>50 kb inversion clade</taxon>
        <taxon>NPAAA clade</taxon>
        <taxon>indigoferoid/millettioid clade</taxon>
        <taxon>Phaseoleae</taxon>
        <taxon>Vigna</taxon>
    </lineage>
</organism>
<gene>
    <name evidence="2" type="ORF">DEO72_LG9g1239</name>
</gene>
<keyword evidence="1" id="KW-0472">Membrane</keyword>
<name>A0A4D6MYX1_VIGUN</name>
<evidence type="ECO:0000256" key="1">
    <source>
        <dbReference type="SAM" id="Phobius"/>
    </source>
</evidence>
<evidence type="ECO:0000313" key="3">
    <source>
        <dbReference type="Proteomes" id="UP000501690"/>
    </source>
</evidence>
<dbReference type="EMBL" id="CP039353">
    <property type="protein sequence ID" value="QCE06228.1"/>
    <property type="molecule type" value="Genomic_DNA"/>
</dbReference>